<keyword evidence="2 4" id="KW-0238">DNA-binding</keyword>
<name>A0ABR9ZIL0_9CORY</name>
<dbReference type="PANTHER" id="PTHR30055">
    <property type="entry name" value="HTH-TYPE TRANSCRIPTIONAL REGULATOR RUTR"/>
    <property type="match status" value="1"/>
</dbReference>
<dbReference type="InterPro" id="IPR036271">
    <property type="entry name" value="Tet_transcr_reg_TetR-rel_C_sf"/>
</dbReference>
<dbReference type="PANTHER" id="PTHR30055:SF234">
    <property type="entry name" value="HTH-TYPE TRANSCRIPTIONAL REGULATOR BETI"/>
    <property type="match status" value="1"/>
</dbReference>
<evidence type="ECO:0000256" key="2">
    <source>
        <dbReference type="ARBA" id="ARBA00023125"/>
    </source>
</evidence>
<keyword evidence="7" id="KW-1185">Reference proteome</keyword>
<dbReference type="EMBL" id="JADKMY010000001">
    <property type="protein sequence ID" value="MBF4552911.1"/>
    <property type="molecule type" value="Genomic_DNA"/>
</dbReference>
<dbReference type="PROSITE" id="PS50977">
    <property type="entry name" value="HTH_TETR_2"/>
    <property type="match status" value="1"/>
</dbReference>
<dbReference type="RefSeq" id="WP_194555779.1">
    <property type="nucleotide sequence ID" value="NZ_JADKMY010000001.1"/>
</dbReference>
<dbReference type="Proteomes" id="UP000635902">
    <property type="component" value="Unassembled WGS sequence"/>
</dbReference>
<dbReference type="SUPFAM" id="SSF46689">
    <property type="entry name" value="Homeodomain-like"/>
    <property type="match status" value="1"/>
</dbReference>
<evidence type="ECO:0000313" key="6">
    <source>
        <dbReference type="EMBL" id="MBF4552911.1"/>
    </source>
</evidence>
<evidence type="ECO:0000256" key="4">
    <source>
        <dbReference type="PROSITE-ProRule" id="PRU00335"/>
    </source>
</evidence>
<accession>A0ABR9ZIL0</accession>
<dbReference type="Pfam" id="PF13305">
    <property type="entry name" value="TetR_C_33"/>
    <property type="match status" value="1"/>
</dbReference>
<evidence type="ECO:0000259" key="5">
    <source>
        <dbReference type="PROSITE" id="PS50977"/>
    </source>
</evidence>
<comment type="caution">
    <text evidence="6">The sequence shown here is derived from an EMBL/GenBank/DDBJ whole genome shotgun (WGS) entry which is preliminary data.</text>
</comment>
<evidence type="ECO:0000256" key="1">
    <source>
        <dbReference type="ARBA" id="ARBA00023015"/>
    </source>
</evidence>
<organism evidence="6 7">
    <name type="scientific">Corynebacterium suicordis DSM 45110</name>
    <dbReference type="NCBI Taxonomy" id="1121369"/>
    <lineage>
        <taxon>Bacteria</taxon>
        <taxon>Bacillati</taxon>
        <taxon>Actinomycetota</taxon>
        <taxon>Actinomycetes</taxon>
        <taxon>Mycobacteriales</taxon>
        <taxon>Corynebacteriaceae</taxon>
        <taxon>Corynebacterium</taxon>
    </lineage>
</organism>
<dbReference type="Gene3D" id="1.10.357.10">
    <property type="entry name" value="Tetracycline Repressor, domain 2"/>
    <property type="match status" value="1"/>
</dbReference>
<gene>
    <name evidence="6" type="ORF">IRY30_02290</name>
</gene>
<dbReference type="InterPro" id="IPR050109">
    <property type="entry name" value="HTH-type_TetR-like_transc_reg"/>
</dbReference>
<dbReference type="InterPro" id="IPR009057">
    <property type="entry name" value="Homeodomain-like_sf"/>
</dbReference>
<dbReference type="InterPro" id="IPR001647">
    <property type="entry name" value="HTH_TetR"/>
</dbReference>
<dbReference type="InterPro" id="IPR025996">
    <property type="entry name" value="MT1864/Rv1816-like_C"/>
</dbReference>
<feature type="DNA-binding region" description="H-T-H motif" evidence="4">
    <location>
        <begin position="35"/>
        <end position="54"/>
    </location>
</feature>
<reference evidence="6 7" key="1">
    <citation type="submission" date="2020-10" db="EMBL/GenBank/DDBJ databases">
        <title>Novel species in genus Corynebacterium.</title>
        <authorList>
            <person name="Zhang G."/>
        </authorList>
    </citation>
    <scope>NUCLEOTIDE SEQUENCE [LARGE SCALE GENOMIC DNA]</scope>
    <source>
        <strain evidence="6 7">DSM 45110</strain>
    </source>
</reference>
<sequence length="192" mass="20492">MSRSTEKSYHHGSLLTALRATGFDMLHEAPAMSISMRELARRAGVSHQAPYHHFADKKALLEDLSTECMRRFADAQEAAVTQAKPGKDALYAQGSAYIGFAAEHPNAFALIYDPAVCDPGNPGPAKLEQIQRMEKLLTETARGAQADGMFPTAASGDFTTMLWGIVHGLAQLVTAGHLSLPEAEAAIAALGT</sequence>
<evidence type="ECO:0000313" key="7">
    <source>
        <dbReference type="Proteomes" id="UP000635902"/>
    </source>
</evidence>
<dbReference type="SUPFAM" id="SSF48498">
    <property type="entry name" value="Tetracyclin repressor-like, C-terminal domain"/>
    <property type="match status" value="1"/>
</dbReference>
<keyword evidence="1" id="KW-0805">Transcription regulation</keyword>
<protein>
    <submittedName>
        <fullName evidence="6">WHG domain-containing protein</fullName>
    </submittedName>
</protein>
<dbReference type="Pfam" id="PF00440">
    <property type="entry name" value="TetR_N"/>
    <property type="match status" value="1"/>
</dbReference>
<evidence type="ECO:0000256" key="3">
    <source>
        <dbReference type="ARBA" id="ARBA00023163"/>
    </source>
</evidence>
<proteinExistence type="predicted"/>
<feature type="domain" description="HTH tetR-type" evidence="5">
    <location>
        <begin position="12"/>
        <end position="72"/>
    </location>
</feature>
<keyword evidence="3" id="KW-0804">Transcription</keyword>